<evidence type="ECO:0008006" key="5">
    <source>
        <dbReference type="Google" id="ProtNLM"/>
    </source>
</evidence>
<evidence type="ECO:0000256" key="1">
    <source>
        <dbReference type="ARBA" id="ARBA00022763"/>
    </source>
</evidence>
<evidence type="ECO:0000313" key="3">
    <source>
        <dbReference type="EMBL" id="GAA0906982.1"/>
    </source>
</evidence>
<dbReference type="PANTHER" id="PTHR43003">
    <property type="entry name" value="DNA-3-METHYLADENINE GLYCOSYLASE"/>
    <property type="match status" value="1"/>
</dbReference>
<accession>A0ABN1NHI7</accession>
<dbReference type="SUPFAM" id="SSF48150">
    <property type="entry name" value="DNA-glycosylase"/>
    <property type="match status" value="1"/>
</dbReference>
<keyword evidence="2" id="KW-0234">DNA repair</keyword>
<proteinExistence type="predicted"/>
<dbReference type="Gene3D" id="1.10.340.30">
    <property type="entry name" value="Hypothetical protein, domain 2"/>
    <property type="match status" value="1"/>
</dbReference>
<dbReference type="InterPro" id="IPR023170">
    <property type="entry name" value="HhH_base_excis_C"/>
</dbReference>
<evidence type="ECO:0000256" key="2">
    <source>
        <dbReference type="ARBA" id="ARBA00023204"/>
    </source>
</evidence>
<dbReference type="Gene3D" id="1.10.1670.10">
    <property type="entry name" value="Helix-hairpin-Helix base-excision DNA repair enzymes (C-terminal)"/>
    <property type="match status" value="1"/>
</dbReference>
<dbReference type="EMBL" id="BAAAHP010000306">
    <property type="protein sequence ID" value="GAA0906982.1"/>
    <property type="molecule type" value="Genomic_DNA"/>
</dbReference>
<dbReference type="InterPro" id="IPR051912">
    <property type="entry name" value="Alkylbase_DNA_Glycosylase/TA"/>
</dbReference>
<sequence>MEPDKLAAMSDAEIHTELVAVPGVGPSSAQMFMIRYLHRPDIFPAGDPGVRAALTELDGLDKRITPKAAEQRSDLWRPYRSYATSYLWGYIWERHHPAAG</sequence>
<gene>
    <name evidence="3" type="ORF">GCM10009559_75460</name>
</gene>
<evidence type="ECO:0000313" key="4">
    <source>
        <dbReference type="Proteomes" id="UP001499967"/>
    </source>
</evidence>
<dbReference type="PANTHER" id="PTHR43003:SF5">
    <property type="entry name" value="DNA-3-METHYLADENINE GLYCOSYLASE"/>
    <property type="match status" value="1"/>
</dbReference>
<organism evidence="3 4">
    <name type="scientific">Pseudonocardia zijingensis</name>
    <dbReference type="NCBI Taxonomy" id="153376"/>
    <lineage>
        <taxon>Bacteria</taxon>
        <taxon>Bacillati</taxon>
        <taxon>Actinomycetota</taxon>
        <taxon>Actinomycetes</taxon>
        <taxon>Pseudonocardiales</taxon>
        <taxon>Pseudonocardiaceae</taxon>
        <taxon>Pseudonocardia</taxon>
    </lineage>
</organism>
<keyword evidence="4" id="KW-1185">Reference proteome</keyword>
<dbReference type="RefSeq" id="WP_343946651.1">
    <property type="nucleotide sequence ID" value="NZ_BAAAHP010000306.1"/>
</dbReference>
<keyword evidence="1" id="KW-0227">DNA damage</keyword>
<protein>
    <recommendedName>
        <fullName evidence="5">HhH-GPD superfamily base excision DNA repair protein</fullName>
    </recommendedName>
</protein>
<comment type="caution">
    <text evidence="3">The sequence shown here is derived from an EMBL/GenBank/DDBJ whole genome shotgun (WGS) entry which is preliminary data.</text>
</comment>
<dbReference type="Proteomes" id="UP001499967">
    <property type="component" value="Unassembled WGS sequence"/>
</dbReference>
<reference evidence="3 4" key="1">
    <citation type="journal article" date="2019" name="Int. J. Syst. Evol. Microbiol.">
        <title>The Global Catalogue of Microorganisms (GCM) 10K type strain sequencing project: providing services to taxonomists for standard genome sequencing and annotation.</title>
        <authorList>
            <consortium name="The Broad Institute Genomics Platform"/>
            <consortium name="The Broad Institute Genome Sequencing Center for Infectious Disease"/>
            <person name="Wu L."/>
            <person name="Ma J."/>
        </authorList>
    </citation>
    <scope>NUCLEOTIDE SEQUENCE [LARGE SCALE GENOMIC DNA]</scope>
    <source>
        <strain evidence="3 4">JCM 11117</strain>
    </source>
</reference>
<dbReference type="InterPro" id="IPR011257">
    <property type="entry name" value="DNA_glycosylase"/>
</dbReference>
<name>A0ABN1NHI7_9PSEU</name>